<dbReference type="OMA" id="IVFEAWG"/>
<name>A0A7L4PGJ8_9CREN</name>
<protein>
    <submittedName>
        <fullName evidence="1">Uncharacterized protein</fullName>
    </submittedName>
</protein>
<comment type="caution">
    <text evidence="1">The sequence shown here is derived from an EMBL/GenBank/DDBJ whole genome shotgun (WGS) entry which is preliminary data.</text>
</comment>
<dbReference type="GeneID" id="5055786"/>
<evidence type="ECO:0000313" key="1">
    <source>
        <dbReference type="EMBL" id="NYR16506.1"/>
    </source>
</evidence>
<keyword evidence="2" id="KW-1185">Reference proteome</keyword>
<accession>A0A7L4PGJ8</accession>
<dbReference type="AlphaFoldDB" id="A0A7L4PGJ8"/>
<sequence>MNLTLEAISLLMISVLGVYLMQKIQYDYKLVTIFKNYPLPTTVKNGGIIDIDKLYIFVQNFKYSVNAKGSASVAVEGNVIKVLSGPGEIEIVFEAWGYLDRYRIQRVIKVVE</sequence>
<dbReference type="EMBL" id="JAAVJF010000006">
    <property type="protein sequence ID" value="NYR16506.1"/>
    <property type="molecule type" value="Genomic_DNA"/>
</dbReference>
<organism evidence="1 2">
    <name type="scientific">Pyrobaculum arsenaticum</name>
    <dbReference type="NCBI Taxonomy" id="121277"/>
    <lineage>
        <taxon>Archaea</taxon>
        <taxon>Thermoproteota</taxon>
        <taxon>Thermoprotei</taxon>
        <taxon>Thermoproteales</taxon>
        <taxon>Thermoproteaceae</taxon>
        <taxon>Pyrobaculum</taxon>
    </lineage>
</organism>
<reference evidence="1 2" key="1">
    <citation type="journal article" date="2020" name="Nat. Commun.">
        <title>The structures of two archaeal type IV pili illuminate evolutionary relationships.</title>
        <authorList>
            <person name="Wang F."/>
            <person name="Baquero D.P."/>
            <person name="Su Z."/>
            <person name="Beltran L.C."/>
            <person name="Prangishvili D."/>
            <person name="Krupovic M."/>
            <person name="Egelman E.H."/>
        </authorList>
    </citation>
    <scope>NUCLEOTIDE SEQUENCE [LARGE SCALE GENOMIC DNA]</scope>
    <source>
        <strain evidence="1 2">2GA</strain>
    </source>
</reference>
<dbReference type="RefSeq" id="WP_011901430.1">
    <property type="nucleotide sequence ID" value="NZ_JAAVJF010000006.1"/>
</dbReference>
<dbReference type="Proteomes" id="UP000554766">
    <property type="component" value="Unassembled WGS sequence"/>
</dbReference>
<evidence type="ECO:0000313" key="2">
    <source>
        <dbReference type="Proteomes" id="UP000554766"/>
    </source>
</evidence>
<gene>
    <name evidence="1" type="ORF">HC235_11325</name>
</gene>
<proteinExistence type="predicted"/>